<protein>
    <recommendedName>
        <fullName evidence="1">Heterokaryon incompatibility domain-containing protein</fullName>
    </recommendedName>
</protein>
<dbReference type="AlphaFoldDB" id="A0AAV9PI05"/>
<sequence>MDVQGHYEPLPRRLGPDGFRLLDLQPGQPGDPVSCRLRTVLLPDHRDKTRPVASEAVSYAWGPEQPQFPIRLNAQPLYVRENLWRFLRQRRHPTQGITLWIDALCIDQSDPDERARQVQLMDEIYKGADRVLVWLGVADADSLTAINVMKIVAERTLTVARVTHSDRQAS</sequence>
<dbReference type="RefSeq" id="XP_064661130.1">
    <property type="nucleotide sequence ID" value="XM_064801179.1"/>
</dbReference>
<reference evidence="2 3" key="1">
    <citation type="submission" date="2023-08" db="EMBL/GenBank/DDBJ databases">
        <title>Black Yeasts Isolated from many extreme environments.</title>
        <authorList>
            <person name="Coleine C."/>
            <person name="Stajich J.E."/>
            <person name="Selbmann L."/>
        </authorList>
    </citation>
    <scope>NUCLEOTIDE SEQUENCE [LARGE SCALE GENOMIC DNA]</scope>
    <source>
        <strain evidence="2 3">CCFEE 5935</strain>
    </source>
</reference>
<name>A0AAV9PI05_9PEZI</name>
<evidence type="ECO:0000313" key="2">
    <source>
        <dbReference type="EMBL" id="KAK5172286.1"/>
    </source>
</evidence>
<accession>A0AAV9PI05</accession>
<dbReference type="PANTHER" id="PTHR24148:SF82">
    <property type="entry name" value="HETEROKARYON INCOMPATIBILITY DOMAIN-CONTAINING PROTEIN"/>
    <property type="match status" value="1"/>
</dbReference>
<dbReference type="InterPro" id="IPR010730">
    <property type="entry name" value="HET"/>
</dbReference>
<dbReference type="InterPro" id="IPR052895">
    <property type="entry name" value="HetReg/Transcr_Mod"/>
</dbReference>
<dbReference type="EMBL" id="JAVRRT010000005">
    <property type="protein sequence ID" value="KAK5172286.1"/>
    <property type="molecule type" value="Genomic_DNA"/>
</dbReference>
<evidence type="ECO:0000313" key="3">
    <source>
        <dbReference type="Proteomes" id="UP001337655"/>
    </source>
</evidence>
<comment type="caution">
    <text evidence="2">The sequence shown here is derived from an EMBL/GenBank/DDBJ whole genome shotgun (WGS) entry which is preliminary data.</text>
</comment>
<dbReference type="Pfam" id="PF06985">
    <property type="entry name" value="HET"/>
    <property type="match status" value="1"/>
</dbReference>
<dbReference type="Proteomes" id="UP001337655">
    <property type="component" value="Unassembled WGS sequence"/>
</dbReference>
<organism evidence="2 3">
    <name type="scientific">Saxophila tyrrhenica</name>
    <dbReference type="NCBI Taxonomy" id="1690608"/>
    <lineage>
        <taxon>Eukaryota</taxon>
        <taxon>Fungi</taxon>
        <taxon>Dikarya</taxon>
        <taxon>Ascomycota</taxon>
        <taxon>Pezizomycotina</taxon>
        <taxon>Dothideomycetes</taxon>
        <taxon>Dothideomycetidae</taxon>
        <taxon>Mycosphaerellales</taxon>
        <taxon>Extremaceae</taxon>
        <taxon>Saxophila</taxon>
    </lineage>
</organism>
<dbReference type="GeneID" id="89925270"/>
<gene>
    <name evidence="2" type="ORF">LTR77_003924</name>
</gene>
<evidence type="ECO:0000259" key="1">
    <source>
        <dbReference type="Pfam" id="PF06985"/>
    </source>
</evidence>
<keyword evidence="3" id="KW-1185">Reference proteome</keyword>
<dbReference type="PANTHER" id="PTHR24148">
    <property type="entry name" value="ANKYRIN REPEAT DOMAIN-CONTAINING PROTEIN 39 HOMOLOG-RELATED"/>
    <property type="match status" value="1"/>
</dbReference>
<proteinExistence type="predicted"/>
<feature type="domain" description="Heterokaryon incompatibility" evidence="1">
    <location>
        <begin position="55"/>
        <end position="159"/>
    </location>
</feature>